<keyword evidence="2" id="KW-0489">Methyltransferase</keyword>
<dbReference type="EMBL" id="CP003167">
    <property type="protein sequence ID" value="AGB02507.1"/>
    <property type="molecule type" value="Genomic_DNA"/>
</dbReference>
<evidence type="ECO:0000256" key="2">
    <source>
        <dbReference type="ARBA" id="ARBA00022603"/>
    </source>
</evidence>
<dbReference type="HOGENOM" id="CLU_820433_0_0_2"/>
<dbReference type="PANTHER" id="PTHR35863:SF1">
    <property type="entry name" value="COBALT-PRECORRIN-5B C(1)-METHYLTRANSFERASE"/>
    <property type="match status" value="1"/>
</dbReference>
<dbReference type="STRING" id="593750.Metfor_1473"/>
<dbReference type="GO" id="GO:0009236">
    <property type="term" value="P:cobalamin biosynthetic process"/>
    <property type="evidence" value="ECO:0007669"/>
    <property type="project" value="UniProtKB-KW"/>
</dbReference>
<keyword evidence="1" id="KW-0169">Cobalamin biosynthesis</keyword>
<dbReference type="InterPro" id="IPR036074">
    <property type="entry name" value="CbiD_sf"/>
</dbReference>
<keyword evidence="4" id="KW-0949">S-adenosyl-L-methionine</keyword>
<dbReference type="KEGG" id="mfo:Metfor_1473"/>
<evidence type="ECO:0000313" key="6">
    <source>
        <dbReference type="Proteomes" id="UP000010824"/>
    </source>
</evidence>
<reference evidence="6" key="1">
    <citation type="submission" date="2011-12" db="EMBL/GenBank/DDBJ databases">
        <title>Complete sequence of Methanoregula formicicum SMSP.</title>
        <authorList>
            <person name="Lucas S."/>
            <person name="Han J."/>
            <person name="Lapidus A."/>
            <person name="Cheng J.-F."/>
            <person name="Goodwin L."/>
            <person name="Pitluck S."/>
            <person name="Peters L."/>
            <person name="Ovchinnikova G."/>
            <person name="Teshima H."/>
            <person name="Detter J.C."/>
            <person name="Han C."/>
            <person name="Tapia R."/>
            <person name="Land M."/>
            <person name="Hauser L."/>
            <person name="Kyrpides N."/>
            <person name="Ivanova N."/>
            <person name="Pagani I."/>
            <person name="Imachi H."/>
            <person name="Tamaki H."/>
            <person name="Sekiguchi Y."/>
            <person name="Kamagata Y."/>
            <person name="Cadillo-Quiroz H."/>
            <person name="Zinder S."/>
            <person name="Liu W.-T."/>
            <person name="Woyke T."/>
        </authorList>
    </citation>
    <scope>NUCLEOTIDE SEQUENCE [LARGE SCALE GENOMIC DNA]</scope>
    <source>
        <strain evidence="6">DSM 22288 / NBRC 105244 / SMSP</strain>
    </source>
</reference>
<dbReference type="AlphaFoldDB" id="L0HCP4"/>
<dbReference type="NCBIfam" id="NF000856">
    <property type="entry name" value="PRK00075.2-5"/>
    <property type="match status" value="1"/>
</dbReference>
<proteinExistence type="predicted"/>
<dbReference type="PANTHER" id="PTHR35863">
    <property type="entry name" value="COBALT-PRECORRIN-5B C(1)-METHYLTRANSFERASE"/>
    <property type="match status" value="1"/>
</dbReference>
<dbReference type="RefSeq" id="WP_015285470.1">
    <property type="nucleotide sequence ID" value="NC_019943.1"/>
</dbReference>
<evidence type="ECO:0000256" key="1">
    <source>
        <dbReference type="ARBA" id="ARBA00022573"/>
    </source>
</evidence>
<name>L0HCP4_METFS</name>
<gene>
    <name evidence="5" type="ordered locus">Metfor_1473</name>
</gene>
<evidence type="ECO:0000256" key="3">
    <source>
        <dbReference type="ARBA" id="ARBA00022679"/>
    </source>
</evidence>
<dbReference type="Gene3D" id="3.30.2110.10">
    <property type="entry name" value="CbiD-like"/>
    <property type="match status" value="1"/>
</dbReference>
<evidence type="ECO:0000313" key="5">
    <source>
        <dbReference type="EMBL" id="AGB02507.1"/>
    </source>
</evidence>
<dbReference type="InParanoid" id="L0HCP4"/>
<dbReference type="FunCoup" id="L0HCP4">
    <property type="interactions" value="89"/>
</dbReference>
<reference evidence="5 6" key="2">
    <citation type="journal article" date="2014" name="Genome Announc.">
        <title>Complete Genome Sequence of Methanoregula formicica SMSPT, a Mesophilic Hydrogenotrophic Methanogen Isolated from a Methanogenic Upflow Anaerobic Sludge Blanket Reactor.</title>
        <authorList>
            <person name="Yamamoto K."/>
            <person name="Tamaki H."/>
            <person name="Cadillo-Quiroz H."/>
            <person name="Imachi H."/>
            <person name="Kyrpides N."/>
            <person name="Woyke T."/>
            <person name="Goodwin L."/>
            <person name="Zinder S.H."/>
            <person name="Kamagata Y."/>
            <person name="Liu W.T."/>
        </authorList>
    </citation>
    <scope>NUCLEOTIDE SEQUENCE [LARGE SCALE GENOMIC DNA]</scope>
    <source>
        <strain evidence="6">DSM 22288 / NBRC 105244 / SMSP</strain>
    </source>
</reference>
<dbReference type="SUPFAM" id="SSF111342">
    <property type="entry name" value="CbiD-like"/>
    <property type="match status" value="1"/>
</dbReference>
<accession>L0HCP4</accession>
<keyword evidence="6" id="KW-1185">Reference proteome</keyword>
<dbReference type="InterPro" id="IPR002748">
    <property type="entry name" value="CbiD"/>
</dbReference>
<dbReference type="OrthoDB" id="10423at2157"/>
<protein>
    <submittedName>
        <fullName evidence="5">Cobalamin biosynthesis protein CbiD</fullName>
    </submittedName>
</protein>
<dbReference type="GO" id="GO:0032259">
    <property type="term" value="P:methylation"/>
    <property type="evidence" value="ECO:0007669"/>
    <property type="project" value="UniProtKB-KW"/>
</dbReference>
<dbReference type="Proteomes" id="UP000010824">
    <property type="component" value="Chromosome"/>
</dbReference>
<dbReference type="Gene3D" id="3.40.50.10720">
    <property type="entry name" value="CbiD-like domains"/>
    <property type="match status" value="1"/>
</dbReference>
<dbReference type="GO" id="GO:0008168">
    <property type="term" value="F:methyltransferase activity"/>
    <property type="evidence" value="ECO:0007669"/>
    <property type="project" value="UniProtKB-KW"/>
</dbReference>
<evidence type="ECO:0000256" key="4">
    <source>
        <dbReference type="ARBA" id="ARBA00022691"/>
    </source>
</evidence>
<dbReference type="eggNOG" id="arCOG04383">
    <property type="taxonomic scope" value="Archaea"/>
</dbReference>
<dbReference type="GeneID" id="14307862"/>
<organism evidence="5 6">
    <name type="scientific">Methanoregula formicica (strain DSM 22288 / NBRC 105244 / SMSP)</name>
    <dbReference type="NCBI Taxonomy" id="593750"/>
    <lineage>
        <taxon>Archaea</taxon>
        <taxon>Methanobacteriati</taxon>
        <taxon>Methanobacteriota</taxon>
        <taxon>Stenosarchaea group</taxon>
        <taxon>Methanomicrobia</taxon>
        <taxon>Methanomicrobiales</taxon>
        <taxon>Methanoregulaceae</taxon>
        <taxon>Methanoregula</taxon>
    </lineage>
</organism>
<keyword evidence="3" id="KW-0808">Transferase</keyword>
<dbReference type="Pfam" id="PF01888">
    <property type="entry name" value="CbiD"/>
    <property type="match status" value="1"/>
</dbReference>
<sequence length="335" mass="35398">MRDPVTGFVYPEAWVEKCQRPGQLPLVERGLAVLTSSGTVLTRGFTTGTTAAAACKAAVLSRAGRPFTSVPIALPCCLTVNVPAEGSGGQGSARKVPGDYPGDVTAGLLFVAEAVPKNKGIIISFGEGVGRFARDTPRYKAGTPAVSPPALACIHIAVEEAMKEAGFFGIEIRLTIPQGREIGKITLNPRIGVMDGISILGTTGLVEPWDDHLTESTLERIAAADEPVLTTGRVGLRFARLMFPAHEVILIGGKIDRSVAAVRNKAILFGLPALILRYINPQVLEGTGSATVEELSVTPAFPAIVQKNLAAFKKRFPQIRVVLVNREGEIIGESA</sequence>